<dbReference type="KEGG" id="mpro:BJP34_25330"/>
<name>A0A1D8TXR4_9CYAN</name>
<protein>
    <recommendedName>
        <fullName evidence="3">Antitoxin HicB</fullName>
    </recommendedName>
</protein>
<dbReference type="SUPFAM" id="SSF47598">
    <property type="entry name" value="Ribbon-helix-helix"/>
    <property type="match status" value="1"/>
</dbReference>
<reference evidence="2" key="1">
    <citation type="submission" date="2016-10" db="EMBL/GenBank/DDBJ databases">
        <title>Comparative genomics uncovers the prolific and rare metabolic potential of the cyanobacterial genus Moorea.</title>
        <authorList>
            <person name="Leao T."/>
            <person name="Castelao G."/>
            <person name="Korobeynikov A."/>
            <person name="Monroe E.A."/>
            <person name="Podell S."/>
            <person name="Glukhov E."/>
            <person name="Allen E."/>
            <person name="Gerwick W.H."/>
            <person name="Gerwick L."/>
        </authorList>
    </citation>
    <scope>NUCLEOTIDE SEQUENCE [LARGE SCALE GENOMIC DNA]</scope>
    <source>
        <strain evidence="2">PAL-8-15-08-1</strain>
    </source>
</reference>
<gene>
    <name evidence="1" type="ORF">BJP34_25330</name>
</gene>
<dbReference type="Pfam" id="PF05534">
    <property type="entry name" value="HicB"/>
    <property type="match status" value="1"/>
</dbReference>
<dbReference type="Gene3D" id="3.30.160.250">
    <property type="match status" value="1"/>
</dbReference>
<dbReference type="InterPro" id="IPR010985">
    <property type="entry name" value="Ribbon_hlx_hlx"/>
</dbReference>
<evidence type="ECO:0000313" key="1">
    <source>
        <dbReference type="EMBL" id="AOX02323.1"/>
    </source>
</evidence>
<evidence type="ECO:0000313" key="2">
    <source>
        <dbReference type="Proteomes" id="UP000177870"/>
    </source>
</evidence>
<dbReference type="SUPFAM" id="SSF143100">
    <property type="entry name" value="TTHA1013/TTHA0281-like"/>
    <property type="match status" value="1"/>
</dbReference>
<accession>A0A1D8TXR4</accession>
<dbReference type="Proteomes" id="UP000177870">
    <property type="component" value="Chromosome"/>
</dbReference>
<dbReference type="RefSeq" id="WP_070394737.1">
    <property type="nucleotide sequence ID" value="NZ_CP017599.1"/>
</dbReference>
<organism evidence="1 2">
    <name type="scientific">Moorena producens PAL-8-15-08-1</name>
    <dbReference type="NCBI Taxonomy" id="1458985"/>
    <lineage>
        <taxon>Bacteria</taxon>
        <taxon>Bacillati</taxon>
        <taxon>Cyanobacteriota</taxon>
        <taxon>Cyanophyceae</taxon>
        <taxon>Coleofasciculales</taxon>
        <taxon>Coleofasciculaceae</taxon>
        <taxon>Moorena</taxon>
    </lineage>
</organism>
<dbReference type="GO" id="GO:0006355">
    <property type="term" value="P:regulation of DNA-templated transcription"/>
    <property type="evidence" value="ECO:0007669"/>
    <property type="project" value="InterPro"/>
</dbReference>
<dbReference type="OrthoDB" id="9793107at2"/>
<dbReference type="AlphaFoldDB" id="A0A1D8TXR4"/>
<proteinExistence type="predicted"/>
<dbReference type="InterPro" id="IPR008651">
    <property type="entry name" value="Uncharacterised_HicB"/>
</dbReference>
<sequence length="109" mass="12202">MKVNYQHYTYSIKWSKEDEEFVGLCAEFPSLSHLDTSLVAALEGISNLVAEVLEDMETSGEPIPQPLAEKKYSGKFQIRIPPEQHRSLAIKAAESGVSLNRYISLKLCS</sequence>
<dbReference type="InterPro" id="IPR035069">
    <property type="entry name" value="TTHA1013/TTHA0281-like"/>
</dbReference>
<dbReference type="EMBL" id="CP017599">
    <property type="protein sequence ID" value="AOX02323.1"/>
    <property type="molecule type" value="Genomic_DNA"/>
</dbReference>
<evidence type="ECO:0008006" key="3">
    <source>
        <dbReference type="Google" id="ProtNLM"/>
    </source>
</evidence>